<reference evidence="2 3" key="1">
    <citation type="submission" date="2020-08" db="EMBL/GenBank/DDBJ databases">
        <title>Genomic Encyclopedia of Type Strains, Phase IV (KMG-IV): sequencing the most valuable type-strain genomes for metagenomic binning, comparative biology and taxonomic classification.</title>
        <authorList>
            <person name="Goeker M."/>
        </authorList>
    </citation>
    <scope>NUCLEOTIDE SEQUENCE [LARGE SCALE GENOMIC DNA]</scope>
    <source>
        <strain evidence="2 3">DSM 26575</strain>
    </source>
</reference>
<comment type="caution">
    <text evidence="2">The sequence shown here is derived from an EMBL/GenBank/DDBJ whole genome shotgun (WGS) entry which is preliminary data.</text>
</comment>
<dbReference type="InterPro" id="IPR050834">
    <property type="entry name" value="Glycosyltransf_2"/>
</dbReference>
<sequence length="309" mass="34339">MSATVSVILPTYNRSHSLAAAMNSVLMQSYSDLELIVVDDASSEDIEAVVSSIGDHRVRYVRRPRNGGAGAARNTGLAHAKGDYIAFQDSDDIWLPQKLAKQVELLSSLPAHVGVVTGAKIIYGRDSHFNFGAAKVAYAPPPESRLRSDENQVVRLLTENRLSVQNALFRRGCFSGTDWFDLCARANEDWEFAIRLAQQTTIHEDIEPVVLGFISSDSISRNARREAIGQLRILRKNRLTLKSLRYQRALLLLGLSRHLFKLGKRRSANRFLIASVLDHPFSAGLVISSGMKKVHRMLRPGAIKRLQPA</sequence>
<dbReference type="InterPro" id="IPR029044">
    <property type="entry name" value="Nucleotide-diphossugar_trans"/>
</dbReference>
<evidence type="ECO:0000313" key="3">
    <source>
        <dbReference type="Proteomes" id="UP000582090"/>
    </source>
</evidence>
<name>A0A7W6CM30_9HYPH</name>
<dbReference type="Gene3D" id="3.90.550.10">
    <property type="entry name" value="Spore Coat Polysaccharide Biosynthesis Protein SpsA, Chain A"/>
    <property type="match status" value="1"/>
</dbReference>
<evidence type="ECO:0000259" key="1">
    <source>
        <dbReference type="Pfam" id="PF00535"/>
    </source>
</evidence>
<proteinExistence type="predicted"/>
<gene>
    <name evidence="2" type="ORF">GGQ67_000409</name>
</gene>
<dbReference type="Proteomes" id="UP000582090">
    <property type="component" value="Unassembled WGS sequence"/>
</dbReference>
<dbReference type="GO" id="GO:0016740">
    <property type="term" value="F:transferase activity"/>
    <property type="evidence" value="ECO:0007669"/>
    <property type="project" value="UniProtKB-KW"/>
</dbReference>
<feature type="domain" description="Glycosyltransferase 2-like" evidence="1">
    <location>
        <begin position="6"/>
        <end position="171"/>
    </location>
</feature>
<dbReference type="PANTHER" id="PTHR43685">
    <property type="entry name" value="GLYCOSYLTRANSFERASE"/>
    <property type="match status" value="1"/>
</dbReference>
<dbReference type="Pfam" id="PF00535">
    <property type="entry name" value="Glycos_transf_2"/>
    <property type="match status" value="1"/>
</dbReference>
<dbReference type="EMBL" id="JACIDW010000001">
    <property type="protein sequence ID" value="MBB3962791.1"/>
    <property type="molecule type" value="Genomic_DNA"/>
</dbReference>
<dbReference type="InterPro" id="IPR001173">
    <property type="entry name" value="Glyco_trans_2-like"/>
</dbReference>
<accession>A0A7W6CM30</accession>
<keyword evidence="2" id="KW-0808">Transferase</keyword>
<dbReference type="RefSeq" id="WP_183898504.1">
    <property type="nucleotide sequence ID" value="NZ_JACIDW010000001.1"/>
</dbReference>
<evidence type="ECO:0000313" key="2">
    <source>
        <dbReference type="EMBL" id="MBB3962791.1"/>
    </source>
</evidence>
<dbReference type="CDD" id="cd00761">
    <property type="entry name" value="Glyco_tranf_GTA_type"/>
    <property type="match status" value="1"/>
</dbReference>
<keyword evidence="3" id="KW-1185">Reference proteome</keyword>
<dbReference type="SUPFAM" id="SSF53448">
    <property type="entry name" value="Nucleotide-diphospho-sugar transferases"/>
    <property type="match status" value="1"/>
</dbReference>
<organism evidence="2 3">
    <name type="scientific">Rhizobium metallidurans</name>
    <dbReference type="NCBI Taxonomy" id="1265931"/>
    <lineage>
        <taxon>Bacteria</taxon>
        <taxon>Pseudomonadati</taxon>
        <taxon>Pseudomonadota</taxon>
        <taxon>Alphaproteobacteria</taxon>
        <taxon>Hyphomicrobiales</taxon>
        <taxon>Rhizobiaceae</taxon>
        <taxon>Rhizobium/Agrobacterium group</taxon>
        <taxon>Rhizobium</taxon>
    </lineage>
</organism>
<dbReference type="PANTHER" id="PTHR43685:SF11">
    <property type="entry name" value="GLYCOSYLTRANSFERASE TAGX-RELATED"/>
    <property type="match status" value="1"/>
</dbReference>
<protein>
    <submittedName>
        <fullName evidence="2">Glycosyltransferase involved in cell wall biosynthesis</fullName>
    </submittedName>
</protein>
<dbReference type="AlphaFoldDB" id="A0A7W6CM30"/>